<comment type="subcellular location">
    <subcellularLocation>
        <location evidence="1">Secreted</location>
    </subcellularLocation>
</comment>
<feature type="domain" description="CTCK" evidence="5">
    <location>
        <begin position="1"/>
        <end position="86"/>
    </location>
</feature>
<evidence type="ECO:0000256" key="3">
    <source>
        <dbReference type="ARBA" id="ARBA00023157"/>
    </source>
</evidence>
<dbReference type="Ensembl" id="ENSSFOT00015036222.2">
    <property type="protein sequence ID" value="ENSSFOP00015035832.2"/>
    <property type="gene ID" value="ENSSFOG00015022813.2"/>
</dbReference>
<comment type="caution">
    <text evidence="4">Lacks conserved residue(s) required for the propagation of feature annotation.</text>
</comment>
<dbReference type="InterPro" id="IPR050780">
    <property type="entry name" value="Mucin_vWF_Thrombospondin_sf"/>
</dbReference>
<reference evidence="6" key="2">
    <citation type="submission" date="2025-08" db="UniProtKB">
        <authorList>
            <consortium name="Ensembl"/>
        </authorList>
    </citation>
    <scope>IDENTIFICATION</scope>
</reference>
<dbReference type="Pfam" id="PF00007">
    <property type="entry name" value="Cys_knot"/>
    <property type="match status" value="1"/>
</dbReference>
<dbReference type="GO" id="GO:0031012">
    <property type="term" value="C:extracellular matrix"/>
    <property type="evidence" value="ECO:0007669"/>
    <property type="project" value="TreeGrafter"/>
</dbReference>
<protein>
    <recommendedName>
        <fullName evidence="5">CTCK domain-containing protein</fullName>
    </recommendedName>
</protein>
<feature type="disulfide bond" evidence="4">
    <location>
        <begin position="28"/>
        <end position="80"/>
    </location>
</feature>
<dbReference type="OrthoDB" id="10071893at2759"/>
<name>A0A8C9SA87_SCLFO</name>
<dbReference type="InterPro" id="IPR006207">
    <property type="entry name" value="Cys_knot_C"/>
</dbReference>
<feature type="disulfide bond" evidence="4">
    <location>
        <begin position="24"/>
        <end position="78"/>
    </location>
</feature>
<evidence type="ECO:0000256" key="4">
    <source>
        <dbReference type="PROSITE-ProRule" id="PRU00039"/>
    </source>
</evidence>
<dbReference type="Gene3D" id="2.10.90.10">
    <property type="entry name" value="Cystine-knot cytokines"/>
    <property type="match status" value="1"/>
</dbReference>
<dbReference type="GO" id="GO:0005615">
    <property type="term" value="C:extracellular space"/>
    <property type="evidence" value="ECO:0007669"/>
    <property type="project" value="TreeGrafter"/>
</dbReference>
<keyword evidence="2" id="KW-0964">Secreted</keyword>
<dbReference type="Proteomes" id="UP000694397">
    <property type="component" value="Chromosome 5"/>
</dbReference>
<accession>A0A8C9SA87</accession>
<dbReference type="GeneTree" id="ENSGT01150000287025"/>
<evidence type="ECO:0000259" key="5">
    <source>
        <dbReference type="PROSITE" id="PS01225"/>
    </source>
</evidence>
<evidence type="ECO:0000313" key="6">
    <source>
        <dbReference type="Ensembl" id="ENSSFOP00015035832.2"/>
    </source>
</evidence>
<dbReference type="AlphaFoldDB" id="A0A8C9SA87"/>
<dbReference type="InterPro" id="IPR006208">
    <property type="entry name" value="Glyco_hormone_CN"/>
</dbReference>
<sequence>VATTFTYINVGDCHSTEAVPVTSCGGSCGTSSMYSLEAQLFQHSCSCCQEKATSKKEVSMVCTDGRKFNHSYIYIEECSCLQTECAPTTNATCPRC</sequence>
<evidence type="ECO:0000256" key="1">
    <source>
        <dbReference type="ARBA" id="ARBA00004613"/>
    </source>
</evidence>
<keyword evidence="3 4" id="KW-1015">Disulfide bond</keyword>
<dbReference type="PANTHER" id="PTHR11339">
    <property type="entry name" value="EXTRACELLULAR MATRIX GLYCOPROTEIN RELATED"/>
    <property type="match status" value="1"/>
</dbReference>
<evidence type="ECO:0000313" key="7">
    <source>
        <dbReference type="Proteomes" id="UP000694397"/>
    </source>
</evidence>
<dbReference type="PROSITE" id="PS01185">
    <property type="entry name" value="CTCK_1"/>
    <property type="match status" value="1"/>
</dbReference>
<feature type="disulfide bond" evidence="4">
    <location>
        <begin position="13"/>
        <end position="62"/>
    </location>
</feature>
<evidence type="ECO:0000256" key="2">
    <source>
        <dbReference type="ARBA" id="ARBA00022525"/>
    </source>
</evidence>
<proteinExistence type="predicted"/>
<reference evidence="6" key="3">
    <citation type="submission" date="2025-09" db="UniProtKB">
        <authorList>
            <consortium name="Ensembl"/>
        </authorList>
    </citation>
    <scope>IDENTIFICATION</scope>
</reference>
<dbReference type="PROSITE" id="PS01225">
    <property type="entry name" value="CTCK_2"/>
    <property type="match status" value="1"/>
</dbReference>
<dbReference type="SMART" id="SM00041">
    <property type="entry name" value="CT"/>
    <property type="match status" value="1"/>
</dbReference>
<organism evidence="6 7">
    <name type="scientific">Scleropages formosus</name>
    <name type="common">Asian bonytongue</name>
    <name type="synonym">Osteoglossum formosum</name>
    <dbReference type="NCBI Taxonomy" id="113540"/>
    <lineage>
        <taxon>Eukaryota</taxon>
        <taxon>Metazoa</taxon>
        <taxon>Chordata</taxon>
        <taxon>Craniata</taxon>
        <taxon>Vertebrata</taxon>
        <taxon>Euteleostomi</taxon>
        <taxon>Actinopterygii</taxon>
        <taxon>Neopterygii</taxon>
        <taxon>Teleostei</taxon>
        <taxon>Osteoglossocephala</taxon>
        <taxon>Osteoglossomorpha</taxon>
        <taxon>Osteoglossiformes</taxon>
        <taxon>Osteoglossidae</taxon>
        <taxon>Scleropages</taxon>
    </lineage>
</organism>
<dbReference type="InterPro" id="IPR029034">
    <property type="entry name" value="Cystine-knot_cytokine"/>
</dbReference>
<reference evidence="6 7" key="1">
    <citation type="submission" date="2019-04" db="EMBL/GenBank/DDBJ databases">
        <authorList>
            <consortium name="Wellcome Sanger Institute Data Sharing"/>
        </authorList>
    </citation>
    <scope>NUCLEOTIDE SEQUENCE [LARGE SCALE GENOMIC DNA]</scope>
</reference>
<dbReference type="PANTHER" id="PTHR11339:SF371">
    <property type="entry name" value="MUCIN-2"/>
    <property type="match status" value="1"/>
</dbReference>
<keyword evidence="7" id="KW-1185">Reference proteome</keyword>